<sequence length="168" mass="16146">MANIYLLFLAMVGLVAGQNGLPDCAKQCVTKFTSGTNIGGCPQLNVSCICSQQSFLSDIACCLADVCSAADQQAAVDYAHSLCSTAGVTVPSAVTCSSKSSGASTGTASSTEPATSAAVTSTAATTTTSAAASGSATSTASQNVGNQGGLASGATGIFGGLLAALALL</sequence>
<dbReference type="InterPro" id="IPR008427">
    <property type="entry name" value="Extracellular_membr_CFEM_dom"/>
</dbReference>
<dbReference type="PANTHER" id="PTHR37928:SF2">
    <property type="entry name" value="GPI ANCHORED CFEM DOMAIN PROTEIN (AFU_ORTHOLOGUE AFUA_6G10580)"/>
    <property type="match status" value="1"/>
</dbReference>
<evidence type="ECO:0000313" key="19">
    <source>
        <dbReference type="Proteomes" id="UP001408356"/>
    </source>
</evidence>
<evidence type="ECO:0000256" key="16">
    <source>
        <dbReference type="SAM" id="SignalP"/>
    </source>
</evidence>
<keyword evidence="8" id="KW-0479">Metal-binding</keyword>
<keyword evidence="19" id="KW-1185">Reference proteome</keyword>
<dbReference type="EMBL" id="JARVKF010000400">
    <property type="protein sequence ID" value="KAK9417193.1"/>
    <property type="molecule type" value="Genomic_DNA"/>
</dbReference>
<keyword evidence="4" id="KW-1003">Cell membrane</keyword>
<keyword evidence="11" id="KW-0472">Membrane</keyword>
<gene>
    <name evidence="18" type="ORF">SUNI508_08997</name>
</gene>
<evidence type="ECO:0000256" key="2">
    <source>
        <dbReference type="ARBA" id="ARBA00004613"/>
    </source>
</evidence>
<dbReference type="PANTHER" id="PTHR37928">
    <property type="entry name" value="CFEM DOMAIN PROTEIN (AFU_ORTHOLOGUE AFUA_6G14090)"/>
    <property type="match status" value="1"/>
</dbReference>
<keyword evidence="6" id="KW-0349">Heme</keyword>
<evidence type="ECO:0000256" key="3">
    <source>
        <dbReference type="ARBA" id="ARBA00010031"/>
    </source>
</evidence>
<keyword evidence="5" id="KW-0964">Secreted</keyword>
<proteinExistence type="inferred from homology"/>
<keyword evidence="14" id="KW-0449">Lipoprotein</keyword>
<keyword evidence="12 15" id="KW-1015">Disulfide bond</keyword>
<evidence type="ECO:0000256" key="15">
    <source>
        <dbReference type="PROSITE-ProRule" id="PRU01356"/>
    </source>
</evidence>
<feature type="domain" description="CFEM" evidence="17">
    <location>
        <begin position="1"/>
        <end position="110"/>
    </location>
</feature>
<evidence type="ECO:0000256" key="4">
    <source>
        <dbReference type="ARBA" id="ARBA00022475"/>
    </source>
</evidence>
<evidence type="ECO:0000256" key="7">
    <source>
        <dbReference type="ARBA" id="ARBA00022622"/>
    </source>
</evidence>
<organism evidence="18 19">
    <name type="scientific">Seiridium unicorne</name>
    <dbReference type="NCBI Taxonomy" id="138068"/>
    <lineage>
        <taxon>Eukaryota</taxon>
        <taxon>Fungi</taxon>
        <taxon>Dikarya</taxon>
        <taxon>Ascomycota</taxon>
        <taxon>Pezizomycotina</taxon>
        <taxon>Sordariomycetes</taxon>
        <taxon>Xylariomycetidae</taxon>
        <taxon>Amphisphaeriales</taxon>
        <taxon>Sporocadaceae</taxon>
        <taxon>Seiridium</taxon>
    </lineage>
</organism>
<dbReference type="PROSITE" id="PS52012">
    <property type="entry name" value="CFEM"/>
    <property type="match status" value="1"/>
</dbReference>
<evidence type="ECO:0000256" key="13">
    <source>
        <dbReference type="ARBA" id="ARBA00023180"/>
    </source>
</evidence>
<evidence type="ECO:0000256" key="6">
    <source>
        <dbReference type="ARBA" id="ARBA00022617"/>
    </source>
</evidence>
<evidence type="ECO:0000256" key="11">
    <source>
        <dbReference type="ARBA" id="ARBA00023136"/>
    </source>
</evidence>
<feature type="disulfide bond" evidence="15">
    <location>
        <begin position="41"/>
        <end position="48"/>
    </location>
</feature>
<comment type="similarity">
    <text evidence="3">Belongs to the RBT5 family.</text>
</comment>
<feature type="disulfide bond" evidence="15">
    <location>
        <begin position="50"/>
        <end position="83"/>
    </location>
</feature>
<comment type="caution">
    <text evidence="18">The sequence shown here is derived from an EMBL/GenBank/DDBJ whole genome shotgun (WGS) entry which is preliminary data.</text>
</comment>
<protein>
    <recommendedName>
        <fullName evidence="17">CFEM domain-containing protein</fullName>
    </recommendedName>
</protein>
<evidence type="ECO:0000256" key="1">
    <source>
        <dbReference type="ARBA" id="ARBA00004609"/>
    </source>
</evidence>
<comment type="subcellular location">
    <subcellularLocation>
        <location evidence="1">Cell membrane</location>
        <topology evidence="1">Lipid-anchor</topology>
        <topology evidence="1">GPI-anchor</topology>
    </subcellularLocation>
    <subcellularLocation>
        <location evidence="2">Secreted</location>
    </subcellularLocation>
</comment>
<dbReference type="InterPro" id="IPR051735">
    <property type="entry name" value="CFEM_domain"/>
</dbReference>
<evidence type="ECO:0000256" key="5">
    <source>
        <dbReference type="ARBA" id="ARBA00022525"/>
    </source>
</evidence>
<keyword evidence="7" id="KW-0336">GPI-anchor</keyword>
<evidence type="ECO:0000313" key="18">
    <source>
        <dbReference type="EMBL" id="KAK9417193.1"/>
    </source>
</evidence>
<accession>A0ABR2URU6</accession>
<dbReference type="SMART" id="SM00747">
    <property type="entry name" value="CFEM"/>
    <property type="match status" value="1"/>
</dbReference>
<dbReference type="Pfam" id="PF05730">
    <property type="entry name" value="CFEM"/>
    <property type="match status" value="1"/>
</dbReference>
<evidence type="ECO:0000256" key="8">
    <source>
        <dbReference type="ARBA" id="ARBA00022723"/>
    </source>
</evidence>
<evidence type="ECO:0000256" key="9">
    <source>
        <dbReference type="ARBA" id="ARBA00022729"/>
    </source>
</evidence>
<feature type="signal peptide" evidence="16">
    <location>
        <begin position="1"/>
        <end position="17"/>
    </location>
</feature>
<comment type="caution">
    <text evidence="15">Lacks conserved residue(s) required for the propagation of feature annotation.</text>
</comment>
<evidence type="ECO:0000259" key="17">
    <source>
        <dbReference type="PROSITE" id="PS52012"/>
    </source>
</evidence>
<reference evidence="18 19" key="1">
    <citation type="journal article" date="2024" name="J. Plant Pathol.">
        <title>Sequence and assembly of the genome of Seiridium unicorne, isolate CBS 538.82, causal agent of cypress canker disease.</title>
        <authorList>
            <person name="Scali E."/>
            <person name="Rocca G.D."/>
            <person name="Danti R."/>
            <person name="Garbelotto M."/>
            <person name="Barberini S."/>
            <person name="Baroncelli R."/>
            <person name="Emiliani G."/>
        </authorList>
    </citation>
    <scope>NUCLEOTIDE SEQUENCE [LARGE SCALE GENOMIC DNA]</scope>
    <source>
        <strain evidence="18 19">BM-138-508</strain>
    </source>
</reference>
<name>A0ABR2URU6_9PEZI</name>
<feature type="chain" id="PRO_5047207746" description="CFEM domain-containing protein" evidence="16">
    <location>
        <begin position="18"/>
        <end position="168"/>
    </location>
</feature>
<evidence type="ECO:0000256" key="14">
    <source>
        <dbReference type="ARBA" id="ARBA00023288"/>
    </source>
</evidence>
<keyword evidence="10" id="KW-0408">Iron</keyword>
<evidence type="ECO:0000256" key="12">
    <source>
        <dbReference type="ARBA" id="ARBA00023157"/>
    </source>
</evidence>
<evidence type="ECO:0000256" key="10">
    <source>
        <dbReference type="ARBA" id="ARBA00023004"/>
    </source>
</evidence>
<keyword evidence="13" id="KW-0325">Glycoprotein</keyword>
<keyword evidence="9 16" id="KW-0732">Signal</keyword>
<dbReference type="Proteomes" id="UP001408356">
    <property type="component" value="Unassembled WGS sequence"/>
</dbReference>